<evidence type="ECO:0000313" key="5">
    <source>
        <dbReference type="Proteomes" id="UP001236507"/>
    </source>
</evidence>
<dbReference type="EMBL" id="JASHIF010000018">
    <property type="protein sequence ID" value="MDI9861217.1"/>
    <property type="molecule type" value="Genomic_DNA"/>
</dbReference>
<dbReference type="GO" id="GO:0016301">
    <property type="term" value="F:kinase activity"/>
    <property type="evidence" value="ECO:0007669"/>
    <property type="project" value="UniProtKB-KW"/>
</dbReference>
<dbReference type="InterPro" id="IPR013783">
    <property type="entry name" value="Ig-like_fold"/>
</dbReference>
<reference evidence="4 5" key="1">
    <citation type="submission" date="2023-05" db="EMBL/GenBank/DDBJ databases">
        <title>Novel species of genus Flectobacillus isolated from stream in China.</title>
        <authorList>
            <person name="Lu H."/>
        </authorList>
    </citation>
    <scope>NUCLEOTIDE SEQUENCE [LARGE SCALE GENOMIC DNA]</scope>
    <source>
        <strain evidence="4 5">KCTC 42575</strain>
    </source>
</reference>
<dbReference type="InterPro" id="IPR036890">
    <property type="entry name" value="HATPase_C_sf"/>
</dbReference>
<feature type="signal peptide" evidence="2">
    <location>
        <begin position="1"/>
        <end position="20"/>
    </location>
</feature>
<dbReference type="Gene3D" id="3.30.565.10">
    <property type="entry name" value="Histidine kinase-like ATPase, C-terminal domain"/>
    <property type="match status" value="1"/>
</dbReference>
<feature type="transmembrane region" description="Helical" evidence="1">
    <location>
        <begin position="306"/>
        <end position="330"/>
    </location>
</feature>
<dbReference type="RefSeq" id="WP_283345708.1">
    <property type="nucleotide sequence ID" value="NZ_JASHIF010000018.1"/>
</dbReference>
<organism evidence="4 5">
    <name type="scientific">Flectobacillus roseus</name>
    <dbReference type="NCBI Taxonomy" id="502259"/>
    <lineage>
        <taxon>Bacteria</taxon>
        <taxon>Pseudomonadati</taxon>
        <taxon>Bacteroidota</taxon>
        <taxon>Cytophagia</taxon>
        <taxon>Cytophagales</taxon>
        <taxon>Flectobacillaceae</taxon>
        <taxon>Flectobacillus</taxon>
    </lineage>
</organism>
<evidence type="ECO:0000313" key="4">
    <source>
        <dbReference type="EMBL" id="MDI9861217.1"/>
    </source>
</evidence>
<dbReference type="Proteomes" id="UP001236507">
    <property type="component" value="Unassembled WGS sequence"/>
</dbReference>
<keyword evidence="4" id="KW-0808">Transferase</keyword>
<keyword evidence="1" id="KW-1133">Transmembrane helix</keyword>
<proteinExistence type="predicted"/>
<name>A0ABT6YCA0_9BACT</name>
<dbReference type="Gene3D" id="2.60.40.10">
    <property type="entry name" value="Immunoglobulins"/>
    <property type="match status" value="1"/>
</dbReference>
<keyword evidence="4" id="KW-0418">Kinase</keyword>
<accession>A0ABT6YCA0</accession>
<keyword evidence="5" id="KW-1185">Reference proteome</keyword>
<dbReference type="InterPro" id="IPR050640">
    <property type="entry name" value="Bact_2-comp_sensor_kinase"/>
</dbReference>
<protein>
    <submittedName>
        <fullName evidence="4">Histidine kinase</fullName>
    </submittedName>
</protein>
<comment type="caution">
    <text evidence="4">The sequence shown here is derived from an EMBL/GenBank/DDBJ whole genome shotgun (WGS) entry which is preliminary data.</text>
</comment>
<keyword evidence="1" id="KW-0812">Transmembrane</keyword>
<dbReference type="Pfam" id="PF06580">
    <property type="entry name" value="His_kinase"/>
    <property type="match status" value="1"/>
</dbReference>
<evidence type="ECO:0000256" key="1">
    <source>
        <dbReference type="SAM" id="Phobius"/>
    </source>
</evidence>
<dbReference type="PANTHER" id="PTHR34220">
    <property type="entry name" value="SENSOR HISTIDINE KINASE YPDA"/>
    <property type="match status" value="1"/>
</dbReference>
<keyword evidence="2" id="KW-0732">Signal</keyword>
<feature type="chain" id="PRO_5045958602" evidence="2">
    <location>
        <begin position="21"/>
        <end position="544"/>
    </location>
</feature>
<keyword evidence="1" id="KW-0472">Membrane</keyword>
<dbReference type="PANTHER" id="PTHR34220:SF7">
    <property type="entry name" value="SENSOR HISTIDINE KINASE YPDA"/>
    <property type="match status" value="1"/>
</dbReference>
<dbReference type="SUPFAM" id="SSF55874">
    <property type="entry name" value="ATPase domain of HSP90 chaperone/DNA topoisomerase II/histidine kinase"/>
    <property type="match status" value="1"/>
</dbReference>
<feature type="domain" description="Signal transduction histidine kinase internal region" evidence="3">
    <location>
        <begin position="349"/>
        <end position="425"/>
    </location>
</feature>
<evidence type="ECO:0000256" key="2">
    <source>
        <dbReference type="SAM" id="SignalP"/>
    </source>
</evidence>
<evidence type="ECO:0000259" key="3">
    <source>
        <dbReference type="Pfam" id="PF06580"/>
    </source>
</evidence>
<sequence>MSTKCLFLFALLMFPIFLKAQINWGDYSQSFPSEVQHKKDALGIILAIRKENNSYWSVREKSDFYFKLLADSTFTKLRSKDIIARTTFDTSSAHFFVHAINKFNAHLYEYRVLEYPSNKIIVPWNSITKFTDSTLIKQSGYPEMAYLGGCKAGFGKMLIVDVRKKNQTSILATSMISWESIKPSVSSVYTSKDLEIFLQKLQFPWSNTLEVQSAPQPIANLKLSPDNNNLVFVLNADISSKHQIQYQLLLDNQIVVDWHDNEYNNSFIWLKDFSPGAYRIRMRYTVQPMNVSEYTFEVEPAWYQTIWFRVAITIGGLALLGFCIFAYLLFQQRRKTNIEIAKKQKLQLELKALYAQLNPHFLFNCLSSIQGLVNQQDFKGANEYLTDFAQLIRGVLSNNAKEETPLQQEIQTLETYLKLEKLRFGFSYTIEIDSSIDLFAINIPSLLWQPLVENAVKHGMATLESSGRINILFSKVDDSLIVAIRDNGKGFDTLKSTTGLGLRLTQERIERLNELQNEQPIVLTFNPNFEHGTEIILTFTHWFL</sequence>
<dbReference type="InterPro" id="IPR010559">
    <property type="entry name" value="Sig_transdc_His_kin_internal"/>
</dbReference>
<gene>
    <name evidence="4" type="ORF">QM524_18510</name>
</gene>